<feature type="region of interest" description="Disordered" evidence="2">
    <location>
        <begin position="734"/>
        <end position="783"/>
    </location>
</feature>
<accession>M0DC60</accession>
<evidence type="ECO:0000256" key="2">
    <source>
        <dbReference type="SAM" id="MobiDB-lite"/>
    </source>
</evidence>
<dbReference type="InParanoid" id="M0DC60"/>
<dbReference type="AlphaFoldDB" id="M0DC60"/>
<dbReference type="NCBIfam" id="NF045517">
    <property type="entry name" value="halo_surf_dom"/>
    <property type="match status" value="1"/>
</dbReference>
<evidence type="ECO:0000259" key="4">
    <source>
        <dbReference type="PROSITE" id="PS50095"/>
    </source>
</evidence>
<evidence type="ECO:0000313" key="5">
    <source>
        <dbReference type="EMBL" id="ELZ31769.1"/>
    </source>
</evidence>
<proteinExistence type="predicted"/>
<keyword evidence="1" id="KW-0732">Signal</keyword>
<feature type="transmembrane region" description="Helical" evidence="3">
    <location>
        <begin position="785"/>
        <end position="803"/>
    </location>
</feature>
<dbReference type="PROSITE" id="PS50095">
    <property type="entry name" value="PLAT"/>
    <property type="match status" value="1"/>
</dbReference>
<feature type="domain" description="PLAT" evidence="4">
    <location>
        <begin position="279"/>
        <end position="415"/>
    </location>
</feature>
<evidence type="ECO:0000313" key="6">
    <source>
        <dbReference type="Proteomes" id="UP000011513"/>
    </source>
</evidence>
<keyword evidence="3" id="KW-1133">Transmembrane helix</keyword>
<dbReference type="EMBL" id="AOIV01000017">
    <property type="protein sequence ID" value="ELZ31769.1"/>
    <property type="molecule type" value="Genomic_DNA"/>
</dbReference>
<dbReference type="NCBIfam" id="TIGR04126">
    <property type="entry name" value="PGF_CTERM"/>
    <property type="match status" value="1"/>
</dbReference>
<dbReference type="InterPro" id="IPR001024">
    <property type="entry name" value="PLAT/LH2_dom"/>
</dbReference>
<reference evidence="5 6" key="1">
    <citation type="journal article" date="2014" name="PLoS Genet.">
        <title>Phylogenetically driven sequencing of extremely halophilic archaea reveals strategies for static and dynamic osmo-response.</title>
        <authorList>
            <person name="Becker E.A."/>
            <person name="Seitzer P.M."/>
            <person name="Tritt A."/>
            <person name="Larsen D."/>
            <person name="Krusor M."/>
            <person name="Yao A.I."/>
            <person name="Wu D."/>
            <person name="Madern D."/>
            <person name="Eisen J.A."/>
            <person name="Darling A.E."/>
            <person name="Facciotti M.T."/>
        </authorList>
    </citation>
    <scope>NUCLEOTIDE SEQUENCE [LARGE SCALE GENOMIC DNA]</scope>
    <source>
        <strain evidence="5 6">JCM 14848</strain>
    </source>
</reference>
<organism evidence="5 6">
    <name type="scientific">Halogeometricum pallidum JCM 14848</name>
    <dbReference type="NCBI Taxonomy" id="1227487"/>
    <lineage>
        <taxon>Archaea</taxon>
        <taxon>Methanobacteriati</taxon>
        <taxon>Methanobacteriota</taxon>
        <taxon>Stenosarchaea group</taxon>
        <taxon>Halobacteria</taxon>
        <taxon>Halobacteriales</taxon>
        <taxon>Haloferacaceae</taxon>
        <taxon>Halogeometricum</taxon>
    </lineage>
</organism>
<name>M0DC60_HALPD</name>
<keyword evidence="3" id="KW-0472">Membrane</keyword>
<dbReference type="InterPro" id="IPR026371">
    <property type="entry name" value="PGF_CTERM"/>
</dbReference>
<comment type="caution">
    <text evidence="5">The sequence shown here is derived from an EMBL/GenBank/DDBJ whole genome shotgun (WGS) entry which is preliminary data.</text>
</comment>
<dbReference type="Pfam" id="PF18204">
    <property type="entry name" value="PGF-CTERM"/>
    <property type="match status" value="1"/>
</dbReference>
<feature type="compositionally biased region" description="Low complexity" evidence="2">
    <location>
        <begin position="734"/>
        <end position="781"/>
    </location>
</feature>
<keyword evidence="3" id="KW-0812">Transmembrane</keyword>
<dbReference type="GO" id="GO:0030115">
    <property type="term" value="C:S-layer"/>
    <property type="evidence" value="ECO:0007669"/>
    <property type="project" value="UniProtKB-SubCell"/>
</dbReference>
<dbReference type="PATRIC" id="fig|1227487.5.peg.1561"/>
<dbReference type="GO" id="GO:0005886">
    <property type="term" value="C:plasma membrane"/>
    <property type="evidence" value="ECO:0007669"/>
    <property type="project" value="UniProtKB-SubCell"/>
</dbReference>
<dbReference type="InterPro" id="IPR057149">
    <property type="entry name" value="DUF7827"/>
</dbReference>
<evidence type="ECO:0000256" key="3">
    <source>
        <dbReference type="SAM" id="Phobius"/>
    </source>
</evidence>
<keyword evidence="6" id="KW-1185">Reference proteome</keyword>
<sequence length="806" mass="86029">MAALVVMSVFAGVGTVSAIDASTVDADSAENVAVGQDTATQKVTFETTLDGDESEQITINTDNIPNSDLLAVGVTLDGSENFSVSDKSVDDGVAEFTVQNNGDDQETVTVTATLVYDTSEAQLDDLGEYNLTVDGDGTDGELASFNLTANEVGSVNFQGETVHADVSSLSGDLVLREVVDRSSEDTRFISQVNAENGYVEIDTDDLDGDYIVMGDGGFDNGVEFEIAEQRFSANWDEDSVTQNDAVDLELESSRGDYIVEVSADGLDADELETMFGDASQYVATNEEDDSVYLNAGTDTTVTADVTDDIDAGEYDFDFQVTDTTASDSDTLEIGEENRNIDFSQSTYTEEVGDLAEITVQMEDTDQAYVFVGGEDVNYLEAVRLSDEDDDGEVTFSFNTFTGSDESADPFEVVSEDDEAEMVTSDIDVTEGEIGDNLDGKVSNLLESGDYDLRVSTSLQYNADEDEVEDEQDVAVLDLVGRSTNGISTWTAPSGSADGFDDTEELLESVGQSDTVALGDRLVVRVNASGVSGIIDEDDIDSLQQNGVYLGIEESDAGANADEESIPFDGGNAAIYRDESVAENQFFVVFETDQLDLDEDAEYEAYFRVGEEGEDVIDYVDEDEEERVSTAFTVEEPDATLDLNDDDQYEVVRSEEATVQFDTNLAGGSEVSVRLRSSESNSAFLLSNTVETTANGSVTTTFDTSDIDAGTEFDINVRGGGEDLANEDGIIINVTTPTPSDTPMDTPMTTDTVTDTPTDTATDTPTDTPTETTTTAPTTTGGSTPGFGVVVAVTALLAAALLATRRD</sequence>
<dbReference type="Pfam" id="PF25162">
    <property type="entry name" value="DUF7827"/>
    <property type="match status" value="1"/>
</dbReference>
<dbReference type="Proteomes" id="UP000011513">
    <property type="component" value="Unassembled WGS sequence"/>
</dbReference>
<evidence type="ECO:0000256" key="1">
    <source>
        <dbReference type="ARBA" id="ARBA00022729"/>
    </source>
</evidence>
<dbReference type="eggNOG" id="arCOG06273">
    <property type="taxonomic scope" value="Archaea"/>
</dbReference>
<gene>
    <name evidence="5" type="ORF">C474_07787</name>
</gene>
<protein>
    <submittedName>
        <fullName evidence="5">Chromosome segregation ATPase-like protein</fullName>
    </submittedName>
</protein>